<dbReference type="SUPFAM" id="SSF53383">
    <property type="entry name" value="PLP-dependent transferases"/>
    <property type="match status" value="1"/>
</dbReference>
<keyword evidence="6" id="KW-0028">Amino-acid biosynthesis</keyword>
<comment type="cofactor">
    <cofactor evidence="1 11">
        <name>pyridoxal 5'-phosphate</name>
        <dbReference type="ChEBI" id="CHEBI:597326"/>
    </cofactor>
</comment>
<evidence type="ECO:0000256" key="1">
    <source>
        <dbReference type="ARBA" id="ARBA00001933"/>
    </source>
</evidence>
<keyword evidence="14" id="KW-1185">Reference proteome</keyword>
<dbReference type="GO" id="GO:0000105">
    <property type="term" value="P:L-histidine biosynthetic process"/>
    <property type="evidence" value="ECO:0007669"/>
    <property type="project" value="UniProtKB-KW"/>
</dbReference>
<dbReference type="Gene3D" id="3.90.1150.10">
    <property type="entry name" value="Aspartate Aminotransferase, domain 1"/>
    <property type="match status" value="1"/>
</dbReference>
<dbReference type="InterPro" id="IPR004839">
    <property type="entry name" value="Aminotransferase_I/II_large"/>
</dbReference>
<keyword evidence="8 11" id="KW-0663">Pyridoxal phosphate</keyword>
<comment type="similarity">
    <text evidence="3">Belongs to the class-II pyridoxal-phosphate-dependent aminotransferase family. Histidinol-phosphate aminotransferase subfamily.</text>
</comment>
<dbReference type="Proteomes" id="UP000248044">
    <property type="component" value="Chromosome"/>
</dbReference>
<dbReference type="Pfam" id="PF00155">
    <property type="entry name" value="Aminotran_1_2"/>
    <property type="match status" value="1"/>
</dbReference>
<keyword evidence="9" id="KW-0368">Histidine biosynthesis</keyword>
<evidence type="ECO:0000256" key="8">
    <source>
        <dbReference type="ARBA" id="ARBA00022898"/>
    </source>
</evidence>
<comment type="catalytic activity">
    <reaction evidence="10">
        <text>L-histidinol phosphate + 2-oxoglutarate = 3-(imidazol-4-yl)-2-oxopropyl phosphate + L-glutamate</text>
        <dbReference type="Rhea" id="RHEA:23744"/>
        <dbReference type="ChEBI" id="CHEBI:16810"/>
        <dbReference type="ChEBI" id="CHEBI:29985"/>
        <dbReference type="ChEBI" id="CHEBI:57766"/>
        <dbReference type="ChEBI" id="CHEBI:57980"/>
        <dbReference type="EC" id="2.6.1.9"/>
    </reaction>
</comment>
<organism evidence="13 14">
    <name type="scientific">Acidianus brierleyi</name>
    <dbReference type="NCBI Taxonomy" id="41673"/>
    <lineage>
        <taxon>Archaea</taxon>
        <taxon>Thermoproteota</taxon>
        <taxon>Thermoprotei</taxon>
        <taxon>Sulfolobales</taxon>
        <taxon>Sulfolobaceae</taxon>
        <taxon>Acidianus</taxon>
    </lineage>
</organism>
<accession>A0A2U9IF62</accession>
<evidence type="ECO:0000313" key="14">
    <source>
        <dbReference type="Proteomes" id="UP000248044"/>
    </source>
</evidence>
<evidence type="ECO:0000256" key="10">
    <source>
        <dbReference type="ARBA" id="ARBA00047481"/>
    </source>
</evidence>
<keyword evidence="7 13" id="KW-0808">Transferase</keyword>
<dbReference type="PANTHER" id="PTHR43643:SF6">
    <property type="entry name" value="HISTIDINOL-PHOSPHATE AMINOTRANSFERASE"/>
    <property type="match status" value="1"/>
</dbReference>
<dbReference type="GeneID" id="36832135"/>
<comment type="pathway">
    <text evidence="2">Amino-acid biosynthesis; L-histidine biosynthesis; L-histidine from 5-phospho-alpha-D-ribose 1-diphosphate: step 7/9.</text>
</comment>
<protein>
    <recommendedName>
        <fullName evidence="4">histidinol-phosphate transaminase</fullName>
        <ecNumber evidence="4">2.6.1.9</ecNumber>
    </recommendedName>
</protein>
<dbReference type="OrthoDB" id="372018at2157"/>
<evidence type="ECO:0000256" key="5">
    <source>
        <dbReference type="ARBA" id="ARBA00022576"/>
    </source>
</evidence>
<dbReference type="EMBL" id="CP029289">
    <property type="protein sequence ID" value="AWR94584.1"/>
    <property type="molecule type" value="Genomic_DNA"/>
</dbReference>
<evidence type="ECO:0000256" key="6">
    <source>
        <dbReference type="ARBA" id="ARBA00022605"/>
    </source>
</evidence>
<dbReference type="KEGG" id="abri:DFR85_08225"/>
<evidence type="ECO:0000256" key="11">
    <source>
        <dbReference type="RuleBase" id="RU003693"/>
    </source>
</evidence>
<dbReference type="InterPro" id="IPR015422">
    <property type="entry name" value="PyrdxlP-dep_Trfase_small"/>
</dbReference>
<evidence type="ECO:0000256" key="4">
    <source>
        <dbReference type="ARBA" id="ARBA00012748"/>
    </source>
</evidence>
<dbReference type="PANTHER" id="PTHR43643">
    <property type="entry name" value="HISTIDINOL-PHOSPHATE AMINOTRANSFERASE 2"/>
    <property type="match status" value="1"/>
</dbReference>
<dbReference type="InterPro" id="IPR015424">
    <property type="entry name" value="PyrdxlP-dep_Trfase"/>
</dbReference>
<dbReference type="Gene3D" id="3.40.640.10">
    <property type="entry name" value="Type I PLP-dependent aspartate aminotransferase-like (Major domain)"/>
    <property type="match status" value="1"/>
</dbReference>
<evidence type="ECO:0000259" key="12">
    <source>
        <dbReference type="Pfam" id="PF00155"/>
    </source>
</evidence>
<evidence type="ECO:0000256" key="2">
    <source>
        <dbReference type="ARBA" id="ARBA00005011"/>
    </source>
</evidence>
<dbReference type="CDD" id="cd00609">
    <property type="entry name" value="AAT_like"/>
    <property type="match status" value="1"/>
</dbReference>
<dbReference type="GO" id="GO:0004400">
    <property type="term" value="F:histidinol-phosphate transaminase activity"/>
    <property type="evidence" value="ECO:0007669"/>
    <property type="project" value="UniProtKB-EC"/>
</dbReference>
<evidence type="ECO:0000256" key="9">
    <source>
        <dbReference type="ARBA" id="ARBA00023102"/>
    </source>
</evidence>
<dbReference type="GO" id="GO:0030170">
    <property type="term" value="F:pyridoxal phosphate binding"/>
    <property type="evidence" value="ECO:0007669"/>
    <property type="project" value="InterPro"/>
</dbReference>
<dbReference type="PROSITE" id="PS00599">
    <property type="entry name" value="AA_TRANSFER_CLASS_2"/>
    <property type="match status" value="1"/>
</dbReference>
<evidence type="ECO:0000313" key="13">
    <source>
        <dbReference type="EMBL" id="AWR94584.1"/>
    </source>
</evidence>
<dbReference type="EC" id="2.6.1.9" evidence="4"/>
<sequence>MIHGGAKWINGKPNTIDDFSINLNPLGMPDFLSDLISDAIKYKVYQYYPDNYTKLKENIAEIYDVNPEYIGVFNGATEAIRLLDKGINVPEPNFSEYPRTSIYFAEENGNSFIYRILGKKVLLSNPNNPTGSTISLEEIVSALNDGKELIIDESFSDISAVSSAKKLVEEFNNILIISTFTKSFSVPGLRLGFTIGKSSKVLESKAIPWRVNSIAYYIFSNVNPNDVRIFFNESKSYTKNLLSEIKLSIKFDFNYKMYNSNAPYLLFKFPFKVNILNDYLVKKGFMVRDASSFVGLNSYYARISIKRNFKTLINYINKFYSTNQSILKFII</sequence>
<evidence type="ECO:0000256" key="7">
    <source>
        <dbReference type="ARBA" id="ARBA00022679"/>
    </source>
</evidence>
<gene>
    <name evidence="13" type="ORF">DFR85_08225</name>
</gene>
<dbReference type="InterPro" id="IPR050106">
    <property type="entry name" value="HistidinolP_aminotransfase"/>
</dbReference>
<dbReference type="AlphaFoldDB" id="A0A2U9IF62"/>
<evidence type="ECO:0000256" key="3">
    <source>
        <dbReference type="ARBA" id="ARBA00007970"/>
    </source>
</evidence>
<proteinExistence type="inferred from homology"/>
<reference evidence="13 14" key="1">
    <citation type="submission" date="2018-05" db="EMBL/GenBank/DDBJ databases">
        <title>Complete Genome Sequences of Extremely Thermoacidophilic, Metal-Mobilizing Type-Strain Members of the Archaeal Family Sulfolobaceae: Acidianus brierleyi DSM-1651T, Acidianus sulfidivorans DSM-18786T, Metallosphaera hakonensis DSM-7519T, and Metallosphaera prunae DSM-10039T.</title>
        <authorList>
            <person name="Counts J.A."/>
            <person name="Kelly R.M."/>
        </authorList>
    </citation>
    <scope>NUCLEOTIDE SEQUENCE [LARGE SCALE GENOMIC DNA]</scope>
    <source>
        <strain evidence="13 14">DSM 1651</strain>
    </source>
</reference>
<name>A0A2U9IF62_9CREN</name>
<dbReference type="InterPro" id="IPR015421">
    <property type="entry name" value="PyrdxlP-dep_Trfase_major"/>
</dbReference>
<feature type="domain" description="Aminotransferase class I/classII large" evidence="12">
    <location>
        <begin position="120"/>
        <end position="203"/>
    </location>
</feature>
<dbReference type="RefSeq" id="WP_110270465.1">
    <property type="nucleotide sequence ID" value="NZ_CP029289.2"/>
</dbReference>
<keyword evidence="5 13" id="KW-0032">Aminotransferase</keyword>
<dbReference type="InterPro" id="IPR001917">
    <property type="entry name" value="Aminotrans_II_pyridoxalP_BS"/>
</dbReference>